<gene>
    <name evidence="2" type="ORF">SAMN02745121_03105</name>
</gene>
<evidence type="ECO:0000256" key="1">
    <source>
        <dbReference type="SAM" id="MobiDB-lite"/>
    </source>
</evidence>
<dbReference type="Gene3D" id="3.40.109.10">
    <property type="entry name" value="NADH Oxidase"/>
    <property type="match status" value="1"/>
</dbReference>
<proteinExistence type="predicted"/>
<evidence type="ECO:0000313" key="2">
    <source>
        <dbReference type="EMBL" id="SFE13329.1"/>
    </source>
</evidence>
<dbReference type="Proteomes" id="UP000199400">
    <property type="component" value="Unassembled WGS sequence"/>
</dbReference>
<dbReference type="SUPFAM" id="SSF55469">
    <property type="entry name" value="FMN-dependent nitroreductase-like"/>
    <property type="match status" value="1"/>
</dbReference>
<evidence type="ECO:0000313" key="3">
    <source>
        <dbReference type="Proteomes" id="UP000199400"/>
    </source>
</evidence>
<evidence type="ECO:0008006" key="4">
    <source>
        <dbReference type="Google" id="ProtNLM"/>
    </source>
</evidence>
<reference evidence="3" key="1">
    <citation type="submission" date="2016-10" db="EMBL/GenBank/DDBJ databases">
        <authorList>
            <person name="Varghese N."/>
            <person name="Submissions S."/>
        </authorList>
    </citation>
    <scope>NUCLEOTIDE SEQUENCE [LARGE SCALE GENOMIC DNA]</scope>
    <source>
        <strain evidence="3">ATCC 25963</strain>
    </source>
</reference>
<organism evidence="2 3">
    <name type="scientific">Nannocystis exedens</name>
    <dbReference type="NCBI Taxonomy" id="54"/>
    <lineage>
        <taxon>Bacteria</taxon>
        <taxon>Pseudomonadati</taxon>
        <taxon>Myxococcota</taxon>
        <taxon>Polyangia</taxon>
        <taxon>Nannocystales</taxon>
        <taxon>Nannocystaceae</taxon>
        <taxon>Nannocystis</taxon>
    </lineage>
</organism>
<keyword evidence="3" id="KW-1185">Reference proteome</keyword>
<dbReference type="InterPro" id="IPR000415">
    <property type="entry name" value="Nitroreductase-like"/>
</dbReference>
<feature type="region of interest" description="Disordered" evidence="1">
    <location>
        <begin position="295"/>
        <end position="320"/>
    </location>
</feature>
<sequence length="320" mass="33037">MQLPDLDRDADPWTLAGSALAPEAGPRARIELALHTALTAPSPGNCQPWRWFAGGELIELYRDPARTSGDADPDGQAAALACGAALGALRVALRALGLAEQTALLPGGHPDLLARVAVGGRASPLPEEQWLYQAAPKRRTYRGVMAQGPLSRALSKRLGAMVDGTGAELHVVEDMARKQAIAAAVEAAIAGEPTARAAARAAAGEPGVSFEGPDGAEARGPAIADGAPAFVIVTTAGDDPAEWLRAGQALMRVLLRARVDHAWGSFLHLPLTESAGRKHLASLIGATGRAQALARLGGGADSPPTPRRPLSEVLLAQRPS</sequence>
<dbReference type="GO" id="GO:0016491">
    <property type="term" value="F:oxidoreductase activity"/>
    <property type="evidence" value="ECO:0007669"/>
    <property type="project" value="InterPro"/>
</dbReference>
<protein>
    <recommendedName>
        <fullName evidence="4">Nitroreductase family protein</fullName>
    </recommendedName>
</protein>
<dbReference type="RefSeq" id="WP_096329756.1">
    <property type="nucleotide sequence ID" value="NZ_FOMX01000009.1"/>
</dbReference>
<dbReference type="STRING" id="54.SAMN02745121_03105"/>
<dbReference type="AlphaFoldDB" id="A0A1I1Y1Q2"/>
<name>A0A1I1Y1Q2_9BACT</name>
<dbReference type="EMBL" id="FOMX01000009">
    <property type="protein sequence ID" value="SFE13329.1"/>
    <property type="molecule type" value="Genomic_DNA"/>
</dbReference>
<accession>A0A1I1Y1Q2</accession>
<dbReference type="OrthoDB" id="272552at2"/>